<feature type="binding site" evidence="7">
    <location>
        <position position="57"/>
    </location>
    <ligand>
        <name>Zn(2+)</name>
        <dbReference type="ChEBI" id="CHEBI:29105"/>
        <label>1</label>
    </ligand>
</feature>
<dbReference type="InterPro" id="IPR032282">
    <property type="entry name" value="HAGH_C"/>
</dbReference>
<dbReference type="AlphaFoldDB" id="A0A0A7S192"/>
<gene>
    <name evidence="7" type="primary">gloB</name>
    <name evidence="9" type="ORF">FPB0191_00800</name>
</gene>
<dbReference type="EMBL" id="CP009056">
    <property type="protein sequence ID" value="AJA44627.1"/>
    <property type="molecule type" value="Genomic_DNA"/>
</dbReference>
<protein>
    <recommendedName>
        <fullName evidence="7">Hydroxyacylglutathione hydrolase</fullName>
        <ecNumber evidence="7">3.1.2.6</ecNumber>
    </recommendedName>
    <alternativeName>
        <fullName evidence="7">Glyoxalase II</fullName>
        <shortName evidence="7">Glx II</shortName>
    </alternativeName>
</protein>
<proteinExistence type="inferred from homology"/>
<feature type="binding site" evidence="7">
    <location>
        <position position="62"/>
    </location>
    <ligand>
        <name>Zn(2+)</name>
        <dbReference type="ChEBI" id="CHEBI:29105"/>
        <label>2</label>
    </ligand>
</feature>
<feature type="binding site" evidence="7">
    <location>
        <position position="112"/>
    </location>
    <ligand>
        <name>Zn(2+)</name>
        <dbReference type="ChEBI" id="CHEBI:29105"/>
        <label>1</label>
    </ligand>
</feature>
<keyword evidence="10" id="KW-1185">Reference proteome</keyword>
<accession>A0A0A7S192</accession>
<feature type="domain" description="Metallo-beta-lactamase" evidence="8">
    <location>
        <begin position="15"/>
        <end position="167"/>
    </location>
</feature>
<feature type="binding site" evidence="7">
    <location>
        <position position="129"/>
    </location>
    <ligand>
        <name>Zn(2+)</name>
        <dbReference type="ChEBI" id="CHEBI:29105"/>
        <label>2</label>
    </ligand>
</feature>
<feature type="binding site" evidence="7">
    <location>
        <position position="61"/>
    </location>
    <ligand>
        <name>Zn(2+)</name>
        <dbReference type="ChEBI" id="CHEBI:29105"/>
        <label>2</label>
    </ligand>
</feature>
<evidence type="ECO:0000256" key="3">
    <source>
        <dbReference type="ARBA" id="ARBA00006759"/>
    </source>
</evidence>
<evidence type="ECO:0000256" key="7">
    <source>
        <dbReference type="HAMAP-Rule" id="MF_01374"/>
    </source>
</evidence>
<keyword evidence="5 7" id="KW-0378">Hydrolase</keyword>
<keyword evidence="4 7" id="KW-0479">Metal-binding</keyword>
<dbReference type="HAMAP" id="MF_01374">
    <property type="entry name" value="Glyoxalase_2"/>
    <property type="match status" value="1"/>
</dbReference>
<comment type="catalytic activity">
    <reaction evidence="1 7">
        <text>an S-(2-hydroxyacyl)glutathione + H2O = a 2-hydroxy carboxylate + glutathione + H(+)</text>
        <dbReference type="Rhea" id="RHEA:21864"/>
        <dbReference type="ChEBI" id="CHEBI:15377"/>
        <dbReference type="ChEBI" id="CHEBI:15378"/>
        <dbReference type="ChEBI" id="CHEBI:57925"/>
        <dbReference type="ChEBI" id="CHEBI:58896"/>
        <dbReference type="ChEBI" id="CHEBI:71261"/>
        <dbReference type="EC" id="3.1.2.6"/>
    </reaction>
</comment>
<dbReference type="HOGENOM" id="CLU_030571_4_1_6"/>
<dbReference type="EC" id="3.1.2.6" evidence="7"/>
<evidence type="ECO:0000256" key="6">
    <source>
        <dbReference type="ARBA" id="ARBA00022833"/>
    </source>
</evidence>
<dbReference type="UniPathway" id="UPA00619">
    <property type="reaction ID" value="UER00676"/>
</dbReference>
<dbReference type="GO" id="GO:0046872">
    <property type="term" value="F:metal ion binding"/>
    <property type="evidence" value="ECO:0007669"/>
    <property type="project" value="UniProtKB-KW"/>
</dbReference>
<sequence length="245" mass="28414">MGKQMMLHIIPALKDNYIWLLETSNQHVIIVDPSESQPVIDYLNQKQLIPITILLTHHHQDHIDGVMALKNYYPNLPVYGPNEINLPINHITDHSEIMIDNQIIKIIAVPGHTIGHLAYYCKPYLFCGDTLFSAGCGRIFEGTYQQMFNSLNKLKQLPNSTIVCPAHEYTLSNLEFSRHILPNDEDINAYYQQIKHQTITLPSTIGKEKRINLFLRCDEAFLQKQFNMQNALDLFKFFRTQKDNF</sequence>
<feature type="binding site" evidence="7">
    <location>
        <position position="167"/>
    </location>
    <ligand>
        <name>Zn(2+)</name>
        <dbReference type="ChEBI" id="CHEBI:29105"/>
        <label>2</label>
    </ligand>
</feature>
<dbReference type="PANTHER" id="PTHR43705">
    <property type="entry name" value="HYDROXYACYLGLUTATHIONE HYDROLASE"/>
    <property type="match status" value="1"/>
</dbReference>
<evidence type="ECO:0000256" key="4">
    <source>
        <dbReference type="ARBA" id="ARBA00022723"/>
    </source>
</evidence>
<evidence type="ECO:0000313" key="9">
    <source>
        <dbReference type="EMBL" id="AJA44627.1"/>
    </source>
</evidence>
<evidence type="ECO:0000256" key="1">
    <source>
        <dbReference type="ARBA" id="ARBA00001623"/>
    </source>
</evidence>
<feature type="binding site" evidence="7">
    <location>
        <position position="59"/>
    </location>
    <ligand>
        <name>Zn(2+)</name>
        <dbReference type="ChEBI" id="CHEBI:29105"/>
        <label>1</label>
    </ligand>
</feature>
<evidence type="ECO:0000259" key="8">
    <source>
        <dbReference type="SMART" id="SM00849"/>
    </source>
</evidence>
<dbReference type="SUPFAM" id="SSF56281">
    <property type="entry name" value="Metallo-hydrolase/oxidoreductase"/>
    <property type="match status" value="1"/>
</dbReference>
<comment type="function">
    <text evidence="7">Thiolesterase that catalyzes the hydrolysis of S-D-lactoyl-glutathione to form glutathione and D-lactic acid.</text>
</comment>
<dbReference type="Pfam" id="PF00753">
    <property type="entry name" value="Lactamase_B"/>
    <property type="match status" value="1"/>
</dbReference>
<dbReference type="InterPro" id="IPR017782">
    <property type="entry name" value="Hydroxyacylglutathione_Hdrlase"/>
</dbReference>
<dbReference type="Proteomes" id="UP000030901">
    <property type="component" value="Chromosome"/>
</dbReference>
<comment type="pathway">
    <text evidence="2 7">Secondary metabolite metabolism; methylglyoxal degradation; (R)-lactate from methylglyoxal: step 2/2.</text>
</comment>
<dbReference type="Pfam" id="PF16123">
    <property type="entry name" value="HAGH_C"/>
    <property type="match status" value="1"/>
</dbReference>
<name>A0A0A7S192_FRIPE</name>
<comment type="cofactor">
    <cofactor evidence="7">
        <name>Zn(2+)</name>
        <dbReference type="ChEBI" id="CHEBI:29105"/>
    </cofactor>
    <text evidence="7">Binds 2 Zn(2+) ions per subunit.</text>
</comment>
<comment type="similarity">
    <text evidence="3 7">Belongs to the metallo-beta-lactamase superfamily. Glyoxalase II family.</text>
</comment>
<organism evidence="9 10">
    <name type="scientific">Frischella perrara</name>
    <dbReference type="NCBI Taxonomy" id="1267021"/>
    <lineage>
        <taxon>Bacteria</taxon>
        <taxon>Pseudomonadati</taxon>
        <taxon>Pseudomonadota</taxon>
        <taxon>Gammaproteobacteria</taxon>
        <taxon>Orbales</taxon>
        <taxon>Orbaceae</taxon>
        <taxon>Frischella</taxon>
    </lineage>
</organism>
<dbReference type="Gene3D" id="3.60.15.10">
    <property type="entry name" value="Ribonuclease Z/Hydroxyacylglutathione hydrolase-like"/>
    <property type="match status" value="1"/>
</dbReference>
<dbReference type="InterPro" id="IPR035680">
    <property type="entry name" value="Clx_II_MBL"/>
</dbReference>
<dbReference type="NCBIfam" id="TIGR03413">
    <property type="entry name" value="GSH_gloB"/>
    <property type="match status" value="1"/>
</dbReference>
<dbReference type="InterPro" id="IPR050110">
    <property type="entry name" value="Glyoxalase_II_hydrolase"/>
</dbReference>
<comment type="subunit">
    <text evidence="7">Monomer.</text>
</comment>
<dbReference type="SMART" id="SM00849">
    <property type="entry name" value="Lactamase_B"/>
    <property type="match status" value="1"/>
</dbReference>
<dbReference type="GO" id="GO:0019243">
    <property type="term" value="P:methylglyoxal catabolic process to D-lactate via S-lactoyl-glutathione"/>
    <property type="evidence" value="ECO:0007669"/>
    <property type="project" value="UniProtKB-UniRule"/>
</dbReference>
<feature type="binding site" evidence="7">
    <location>
        <position position="129"/>
    </location>
    <ligand>
        <name>Zn(2+)</name>
        <dbReference type="ChEBI" id="CHEBI:29105"/>
        <label>1</label>
    </ligand>
</feature>
<evidence type="ECO:0000256" key="5">
    <source>
        <dbReference type="ARBA" id="ARBA00022801"/>
    </source>
</evidence>
<dbReference type="PANTHER" id="PTHR43705:SF1">
    <property type="entry name" value="HYDROXYACYLGLUTATHIONE HYDROLASE GLOB"/>
    <property type="match status" value="1"/>
</dbReference>
<evidence type="ECO:0000256" key="2">
    <source>
        <dbReference type="ARBA" id="ARBA00004963"/>
    </source>
</evidence>
<evidence type="ECO:0000313" key="10">
    <source>
        <dbReference type="Proteomes" id="UP000030901"/>
    </source>
</evidence>
<dbReference type="InterPro" id="IPR001279">
    <property type="entry name" value="Metallo-B-lactamas"/>
</dbReference>
<dbReference type="STRING" id="1267021.FPB0191_00800"/>
<dbReference type="GO" id="GO:0004416">
    <property type="term" value="F:hydroxyacylglutathione hydrolase activity"/>
    <property type="evidence" value="ECO:0007669"/>
    <property type="project" value="UniProtKB-UniRule"/>
</dbReference>
<dbReference type="CDD" id="cd07723">
    <property type="entry name" value="hydroxyacylglutathione_hydrolase_MBL-fold"/>
    <property type="match status" value="1"/>
</dbReference>
<reference evidence="9 10" key="1">
    <citation type="journal article" date="2014" name="Appl. Environ. Microbiol.">
        <title>Gut symbionts from distinct hosts exhibit genotoxic activity via divergent colibactin biosynthetic pathways.</title>
        <authorList>
            <person name="Engel P."/>
            <person name="Vizcaino M.I."/>
            <person name="Crawford J.M."/>
        </authorList>
    </citation>
    <scope>NUCLEOTIDE SEQUENCE [LARGE SCALE GENOMIC DNA]</scope>
    <source>
        <strain evidence="9 10">PEB0191</strain>
    </source>
</reference>
<dbReference type="InterPro" id="IPR036866">
    <property type="entry name" value="RibonucZ/Hydroxyglut_hydro"/>
</dbReference>
<keyword evidence="6 7" id="KW-0862">Zinc</keyword>
<dbReference type="PIRSF" id="PIRSF005457">
    <property type="entry name" value="Glx"/>
    <property type="match status" value="1"/>
</dbReference>
<dbReference type="KEGG" id="fpp:FPB0191_00800"/>